<dbReference type="EMBL" id="CP076135">
    <property type="protein sequence ID" value="QWG20222.1"/>
    <property type="molecule type" value="Genomic_DNA"/>
</dbReference>
<dbReference type="AlphaFoldDB" id="A0A975NRV9"/>
<dbReference type="Gene3D" id="3.90.280.10">
    <property type="entry name" value="PEBP-like"/>
    <property type="match status" value="1"/>
</dbReference>
<evidence type="ECO:0000313" key="2">
    <source>
        <dbReference type="Proteomes" id="UP000680805"/>
    </source>
</evidence>
<gene>
    <name evidence="1" type="ORF">KMZ68_10520</name>
</gene>
<dbReference type="Proteomes" id="UP000680805">
    <property type="component" value="Chromosome"/>
</dbReference>
<sequence>MQLSSVAFTDGPAIQNRFTCDAEDVSPSLNRSGAPTRAPSFVVLCDDPDAPAGTWHHWVGSDAQGKRLLVIDKDIFEHGGDRSFAHTHR</sequence>
<evidence type="ECO:0008006" key="3">
    <source>
        <dbReference type="Google" id="ProtNLM"/>
    </source>
</evidence>
<dbReference type="Pfam" id="PF01161">
    <property type="entry name" value="PBP"/>
    <property type="match status" value="1"/>
</dbReference>
<organism evidence="1 2">
    <name type="scientific">Bradyrhizobium sediminis</name>
    <dbReference type="NCBI Taxonomy" id="2840469"/>
    <lineage>
        <taxon>Bacteria</taxon>
        <taxon>Pseudomonadati</taxon>
        <taxon>Pseudomonadota</taxon>
        <taxon>Alphaproteobacteria</taxon>
        <taxon>Hyphomicrobiales</taxon>
        <taxon>Nitrobacteraceae</taxon>
        <taxon>Bradyrhizobium</taxon>
    </lineage>
</organism>
<name>A0A975NRV9_9BRAD</name>
<dbReference type="KEGG" id="bsei:KMZ68_10520"/>
<reference evidence="1" key="1">
    <citation type="submission" date="2021-06" db="EMBL/GenBank/DDBJ databases">
        <title>Bradyrhizobium sp. S2-11-2 Genome sequencing.</title>
        <authorList>
            <person name="Jin L."/>
        </authorList>
    </citation>
    <scope>NUCLEOTIDE SEQUENCE</scope>
    <source>
        <strain evidence="1">S2-11-2</strain>
    </source>
</reference>
<protein>
    <recommendedName>
        <fullName evidence="3">YbhB/YbcL family Raf kinase inhibitor-like protein</fullName>
    </recommendedName>
</protein>
<dbReference type="RefSeq" id="WP_215615702.1">
    <property type="nucleotide sequence ID" value="NZ_CP076135.1"/>
</dbReference>
<accession>A0A975NRV9</accession>
<evidence type="ECO:0000313" key="1">
    <source>
        <dbReference type="EMBL" id="QWG20222.1"/>
    </source>
</evidence>
<dbReference type="SUPFAM" id="SSF49777">
    <property type="entry name" value="PEBP-like"/>
    <property type="match status" value="1"/>
</dbReference>
<proteinExistence type="predicted"/>
<dbReference type="InterPro" id="IPR008914">
    <property type="entry name" value="PEBP"/>
</dbReference>
<dbReference type="InterPro" id="IPR036610">
    <property type="entry name" value="PEBP-like_sf"/>
</dbReference>